<keyword evidence="2" id="KW-1185">Reference proteome</keyword>
<dbReference type="EMBL" id="CAJVPT010027305">
    <property type="protein sequence ID" value="CAG8682992.1"/>
    <property type="molecule type" value="Genomic_DNA"/>
</dbReference>
<evidence type="ECO:0000313" key="2">
    <source>
        <dbReference type="Proteomes" id="UP000789525"/>
    </source>
</evidence>
<comment type="caution">
    <text evidence="1">The sequence shown here is derived from an EMBL/GenBank/DDBJ whole genome shotgun (WGS) entry which is preliminary data.</text>
</comment>
<dbReference type="Proteomes" id="UP000789525">
    <property type="component" value="Unassembled WGS sequence"/>
</dbReference>
<feature type="non-terminal residue" evidence="1">
    <location>
        <position position="1"/>
    </location>
</feature>
<organism evidence="1 2">
    <name type="scientific">Acaulospora colombiana</name>
    <dbReference type="NCBI Taxonomy" id="27376"/>
    <lineage>
        <taxon>Eukaryota</taxon>
        <taxon>Fungi</taxon>
        <taxon>Fungi incertae sedis</taxon>
        <taxon>Mucoromycota</taxon>
        <taxon>Glomeromycotina</taxon>
        <taxon>Glomeromycetes</taxon>
        <taxon>Diversisporales</taxon>
        <taxon>Acaulosporaceae</taxon>
        <taxon>Acaulospora</taxon>
    </lineage>
</organism>
<feature type="non-terminal residue" evidence="1">
    <location>
        <position position="71"/>
    </location>
</feature>
<accession>A0ACA9P164</accession>
<proteinExistence type="predicted"/>
<gene>
    <name evidence="1" type="ORF">ACOLOM_LOCUS9420</name>
</gene>
<sequence length="71" mass="7964">DLLQKERKKPAQPPLQPEQLRKTSKTRRQKTDPEVEKTSENNDTEVQTQDASATTALNADTISPPAQEPTH</sequence>
<protein>
    <submittedName>
        <fullName evidence="1">10182_t:CDS:1</fullName>
    </submittedName>
</protein>
<reference evidence="1" key="1">
    <citation type="submission" date="2021-06" db="EMBL/GenBank/DDBJ databases">
        <authorList>
            <person name="Kallberg Y."/>
            <person name="Tangrot J."/>
            <person name="Rosling A."/>
        </authorList>
    </citation>
    <scope>NUCLEOTIDE SEQUENCE</scope>
    <source>
        <strain evidence="1">CL356</strain>
    </source>
</reference>
<name>A0ACA9P164_9GLOM</name>
<evidence type="ECO:0000313" key="1">
    <source>
        <dbReference type="EMBL" id="CAG8682992.1"/>
    </source>
</evidence>